<feature type="compositionally biased region" description="Low complexity" evidence="1">
    <location>
        <begin position="140"/>
        <end position="168"/>
    </location>
</feature>
<feature type="compositionally biased region" description="Polar residues" evidence="1">
    <location>
        <begin position="169"/>
        <end position="178"/>
    </location>
</feature>
<evidence type="ECO:0000313" key="2">
    <source>
        <dbReference type="EMBL" id="GMK58996.1"/>
    </source>
</evidence>
<keyword evidence="3" id="KW-1185">Reference proteome</keyword>
<gene>
    <name evidence="2" type="ORF">CspeluHIS016_0700110</name>
</gene>
<accession>A0AAD3TYQ3</accession>
<protein>
    <submittedName>
        <fullName evidence="2">Uncharacterized protein</fullName>
    </submittedName>
</protein>
<comment type="caution">
    <text evidence="2">The sequence shown here is derived from an EMBL/GenBank/DDBJ whole genome shotgun (WGS) entry which is preliminary data.</text>
</comment>
<reference evidence="2" key="1">
    <citation type="journal article" date="2023" name="BMC Genomics">
        <title>Chromosome-level genome assemblies of Cutaneotrichosporon spp. (Trichosporonales, Basidiomycota) reveal imbalanced evolution between nucleotide sequences and chromosome synteny.</title>
        <authorList>
            <person name="Kobayashi Y."/>
            <person name="Kayamori A."/>
            <person name="Aoki K."/>
            <person name="Shiwa Y."/>
            <person name="Matsutani M."/>
            <person name="Fujita N."/>
            <person name="Sugita T."/>
            <person name="Iwasaki W."/>
            <person name="Tanaka N."/>
            <person name="Takashima M."/>
        </authorList>
    </citation>
    <scope>NUCLEOTIDE SEQUENCE</scope>
    <source>
        <strain evidence="2">HIS016</strain>
    </source>
</reference>
<name>A0AAD3TYQ3_9TREE</name>
<organism evidence="2 3">
    <name type="scientific">Cutaneotrichosporon spelunceum</name>
    <dbReference type="NCBI Taxonomy" id="1672016"/>
    <lineage>
        <taxon>Eukaryota</taxon>
        <taxon>Fungi</taxon>
        <taxon>Dikarya</taxon>
        <taxon>Basidiomycota</taxon>
        <taxon>Agaricomycotina</taxon>
        <taxon>Tremellomycetes</taxon>
        <taxon>Trichosporonales</taxon>
        <taxon>Trichosporonaceae</taxon>
        <taxon>Cutaneotrichosporon</taxon>
    </lineage>
</organism>
<dbReference type="Proteomes" id="UP001222932">
    <property type="component" value="Unassembled WGS sequence"/>
</dbReference>
<proteinExistence type="predicted"/>
<dbReference type="AlphaFoldDB" id="A0AAD3TYQ3"/>
<feature type="region of interest" description="Disordered" evidence="1">
    <location>
        <begin position="197"/>
        <end position="262"/>
    </location>
</feature>
<evidence type="ECO:0000313" key="3">
    <source>
        <dbReference type="Proteomes" id="UP001222932"/>
    </source>
</evidence>
<evidence type="ECO:0000256" key="1">
    <source>
        <dbReference type="SAM" id="MobiDB-lite"/>
    </source>
</evidence>
<feature type="compositionally biased region" description="Low complexity" evidence="1">
    <location>
        <begin position="216"/>
        <end position="225"/>
    </location>
</feature>
<sequence>MDRHERNDLRLMIRIAQLSRIGRPLTLTLEVTPRLSALIDPPNDMEPPEPRNIRTPPPPASPQYRQSSAPLPFHLARRRPPWPEPDLDHHRFREIQRYDTQGVVYCCADCDNKVRTRTYYVNPGLPDVVPSTAEANMADPTSSNPPASSSESTPIPPTITVLPPQTTVAPTPTLQTAMGGSIEPEPILKDLTGIAAEEVETQPSEETLAGPKPSEEASTAATESAKSIKRKRSELEHPFAGNPQANLSGDELADKADERPSI</sequence>
<feature type="compositionally biased region" description="Basic and acidic residues" evidence="1">
    <location>
        <begin position="252"/>
        <end position="262"/>
    </location>
</feature>
<feature type="region of interest" description="Disordered" evidence="1">
    <location>
        <begin position="37"/>
        <end position="67"/>
    </location>
</feature>
<dbReference type="EMBL" id="BTCM01000007">
    <property type="protein sequence ID" value="GMK58996.1"/>
    <property type="molecule type" value="Genomic_DNA"/>
</dbReference>
<reference evidence="2" key="2">
    <citation type="submission" date="2023-06" db="EMBL/GenBank/DDBJ databases">
        <authorList>
            <person name="Kobayashi Y."/>
            <person name="Kayamori A."/>
            <person name="Aoki K."/>
            <person name="Shiwa Y."/>
            <person name="Fujita N."/>
            <person name="Sugita T."/>
            <person name="Iwasaki W."/>
            <person name="Tanaka N."/>
            <person name="Takashima M."/>
        </authorList>
    </citation>
    <scope>NUCLEOTIDE SEQUENCE</scope>
    <source>
        <strain evidence="2">HIS016</strain>
    </source>
</reference>
<feature type="region of interest" description="Disordered" evidence="1">
    <location>
        <begin position="131"/>
        <end position="184"/>
    </location>
</feature>